<comment type="caution">
    <text evidence="1">The sequence shown here is derived from an EMBL/GenBank/DDBJ whole genome shotgun (WGS) entry which is preliminary data.</text>
</comment>
<proteinExistence type="predicted"/>
<organism evidence="1 2">
    <name type="scientific">Trifolium medium</name>
    <dbReference type="NCBI Taxonomy" id="97028"/>
    <lineage>
        <taxon>Eukaryota</taxon>
        <taxon>Viridiplantae</taxon>
        <taxon>Streptophyta</taxon>
        <taxon>Embryophyta</taxon>
        <taxon>Tracheophyta</taxon>
        <taxon>Spermatophyta</taxon>
        <taxon>Magnoliopsida</taxon>
        <taxon>eudicotyledons</taxon>
        <taxon>Gunneridae</taxon>
        <taxon>Pentapetalae</taxon>
        <taxon>rosids</taxon>
        <taxon>fabids</taxon>
        <taxon>Fabales</taxon>
        <taxon>Fabaceae</taxon>
        <taxon>Papilionoideae</taxon>
        <taxon>50 kb inversion clade</taxon>
        <taxon>NPAAA clade</taxon>
        <taxon>Hologalegina</taxon>
        <taxon>IRL clade</taxon>
        <taxon>Trifolieae</taxon>
        <taxon>Trifolium</taxon>
    </lineage>
</organism>
<name>A0A392TLK2_9FABA</name>
<feature type="non-terminal residue" evidence="1">
    <location>
        <position position="47"/>
    </location>
</feature>
<accession>A0A392TLK2</accession>
<dbReference type="Proteomes" id="UP000265520">
    <property type="component" value="Unassembled WGS sequence"/>
</dbReference>
<keyword evidence="2" id="KW-1185">Reference proteome</keyword>
<evidence type="ECO:0000313" key="1">
    <source>
        <dbReference type="EMBL" id="MCI60805.1"/>
    </source>
</evidence>
<reference evidence="1 2" key="1">
    <citation type="journal article" date="2018" name="Front. Plant Sci.">
        <title>Red Clover (Trifolium pratense) and Zigzag Clover (T. medium) - A Picture of Genomic Similarities and Differences.</title>
        <authorList>
            <person name="Dluhosova J."/>
            <person name="Istvanek J."/>
            <person name="Nedelnik J."/>
            <person name="Repkova J."/>
        </authorList>
    </citation>
    <scope>NUCLEOTIDE SEQUENCE [LARGE SCALE GENOMIC DNA]</scope>
    <source>
        <strain evidence="2">cv. 10/8</strain>
        <tissue evidence="1">Leaf</tissue>
    </source>
</reference>
<protein>
    <submittedName>
        <fullName evidence="1">Pyrroline-5-carboxylate reductase-like</fullName>
    </submittedName>
</protein>
<dbReference type="EMBL" id="LXQA010588391">
    <property type="protein sequence ID" value="MCI60805.1"/>
    <property type="molecule type" value="Genomic_DNA"/>
</dbReference>
<dbReference type="Gene3D" id="3.40.50.720">
    <property type="entry name" value="NAD(P)-binding Rossmann-like Domain"/>
    <property type="match status" value="1"/>
</dbReference>
<dbReference type="AlphaFoldDB" id="A0A392TLK2"/>
<evidence type="ECO:0000313" key="2">
    <source>
        <dbReference type="Proteomes" id="UP000265520"/>
    </source>
</evidence>
<sequence length="47" mass="4969">MAESIAKGAIRSGVLPPSRIRTAAHSNLSRRDAFESIGVTVLSSNED</sequence>